<dbReference type="EMBL" id="FXZI01000005">
    <property type="protein sequence ID" value="SMX88051.1"/>
    <property type="molecule type" value="Genomic_DNA"/>
</dbReference>
<dbReference type="PANTHER" id="PTHR37937">
    <property type="entry name" value="CONJUGATIVE TRANSFER: DNA TRANSPORT"/>
    <property type="match status" value="1"/>
</dbReference>
<gene>
    <name evidence="8" type="ORF">BAURA86_01804</name>
</gene>
<comment type="subcellular location">
    <subcellularLocation>
        <location evidence="1">Cell membrane</location>
        <topology evidence="1">Multi-pass membrane protein</topology>
    </subcellularLocation>
</comment>
<accession>A0A2H1JKU8</accession>
<dbReference type="SUPFAM" id="SSF52540">
    <property type="entry name" value="P-loop containing nucleoside triphosphate hydrolases"/>
    <property type="match status" value="1"/>
</dbReference>
<evidence type="ECO:0000256" key="5">
    <source>
        <dbReference type="ARBA" id="ARBA00023136"/>
    </source>
</evidence>
<evidence type="ECO:0000313" key="9">
    <source>
        <dbReference type="Proteomes" id="UP000234300"/>
    </source>
</evidence>
<dbReference type="Gene3D" id="3.40.50.300">
    <property type="entry name" value="P-loop containing nucleotide triphosphate hydrolases"/>
    <property type="match status" value="1"/>
</dbReference>
<name>A0A2H1JKU8_BREAU</name>
<evidence type="ECO:0000259" key="7">
    <source>
        <dbReference type="Pfam" id="PF12696"/>
    </source>
</evidence>
<dbReference type="AlphaFoldDB" id="A0A2H1JKU8"/>
<proteinExistence type="predicted"/>
<evidence type="ECO:0000256" key="1">
    <source>
        <dbReference type="ARBA" id="ARBA00004651"/>
    </source>
</evidence>
<feature type="transmembrane region" description="Helical" evidence="6">
    <location>
        <begin position="21"/>
        <end position="46"/>
    </location>
</feature>
<feature type="domain" description="TraD/TraG TraM recognition site" evidence="7">
    <location>
        <begin position="431"/>
        <end position="549"/>
    </location>
</feature>
<keyword evidence="3 6" id="KW-0812">Transmembrane</keyword>
<reference evidence="8 9" key="1">
    <citation type="submission" date="2017-03" db="EMBL/GenBank/DDBJ databases">
        <authorList>
            <person name="Afonso C.L."/>
            <person name="Miller P.J."/>
            <person name="Scott M.A."/>
            <person name="Spackman E."/>
            <person name="Goraichik I."/>
            <person name="Dimitrov K.M."/>
            <person name="Suarez D.L."/>
            <person name="Swayne D.E."/>
        </authorList>
    </citation>
    <scope>NUCLEOTIDE SEQUENCE [LARGE SCALE GENOMIC DNA]</scope>
    <source>
        <strain evidence="9">8(6)</strain>
    </source>
</reference>
<protein>
    <submittedName>
        <fullName evidence="8">Type IV secretory pathway, VirD4 component, TraG/TraD family ATPase</fullName>
    </submittedName>
</protein>
<evidence type="ECO:0000256" key="4">
    <source>
        <dbReference type="ARBA" id="ARBA00022989"/>
    </source>
</evidence>
<dbReference type="Proteomes" id="UP000234300">
    <property type="component" value="Unassembled WGS sequence"/>
</dbReference>
<evidence type="ECO:0000256" key="3">
    <source>
        <dbReference type="ARBA" id="ARBA00022692"/>
    </source>
</evidence>
<evidence type="ECO:0000313" key="8">
    <source>
        <dbReference type="EMBL" id="SMX88051.1"/>
    </source>
</evidence>
<organism evidence="8 9">
    <name type="scientific">Brevibacterium aurantiacum</name>
    <dbReference type="NCBI Taxonomy" id="273384"/>
    <lineage>
        <taxon>Bacteria</taxon>
        <taxon>Bacillati</taxon>
        <taxon>Actinomycetota</taxon>
        <taxon>Actinomycetes</taxon>
        <taxon>Micrococcales</taxon>
        <taxon>Brevibacteriaceae</taxon>
        <taxon>Brevibacterium</taxon>
    </lineage>
</organism>
<dbReference type="GO" id="GO:0005886">
    <property type="term" value="C:plasma membrane"/>
    <property type="evidence" value="ECO:0007669"/>
    <property type="project" value="UniProtKB-SubCell"/>
</dbReference>
<sequence length="596" mass="62581">MIGPQGRPGGSGQMGDELTNLILIAVGGLLGVTFILRAAGSVAAFLTGTPQPTTGAAGGVSVFFNPGDPGGQLGAADLNPFVYWVVAALMLGALVAPGFWAWGLLRRTIRQAALDPHRQEGTATRHEIAQTASTKALMHRASTLRPTLENPTPRDVGYRLGTAHRHEVWASVEDSILLVGAPRSGKGLFLVIPAILDAPGAVVTTSTRPDNVTACLRARKRIGPVAVFDPQHLAEGLPAGLRWSPIRGCESPQTAMIRAAGLASATGLSAGGVEGGDFWEGKTRAALQALLHAAALDRRTPTELFRWTLDPTSAADAVAILTNHPDAATGWADSLASMIDADPRTRDSIWQGVSLSLAALADPRVLDAVSPGEGEEFDPEAFIQQRGTLFLLATGAGAGNSAALVAALVEDLVETARRLAARSAGARLDPPMLLALDEIGNLAPLPSLPTLMAEGGGTGITTLAVLQSLAQARDKWSEHQAGAIWDASIVKILLGGASNSRDLQDLSTLIGERDELTDSTTVGDYGSRSNQRSVRRIAILPPDRIRTLPFGTAVTLLRSAPPIITDLRAWPNRPDGAQLKADRAEVERLLHDAHRD</sequence>
<keyword evidence="2" id="KW-1003">Cell membrane</keyword>
<dbReference type="InterPro" id="IPR027417">
    <property type="entry name" value="P-loop_NTPase"/>
</dbReference>
<feature type="transmembrane region" description="Helical" evidence="6">
    <location>
        <begin position="81"/>
        <end position="105"/>
    </location>
</feature>
<keyword evidence="4 6" id="KW-1133">Transmembrane helix</keyword>
<evidence type="ECO:0000256" key="2">
    <source>
        <dbReference type="ARBA" id="ARBA00022475"/>
    </source>
</evidence>
<dbReference type="CDD" id="cd01127">
    <property type="entry name" value="TrwB_TraG_TraD_VirD4"/>
    <property type="match status" value="1"/>
</dbReference>
<dbReference type="InterPro" id="IPR051539">
    <property type="entry name" value="T4SS-coupling_protein"/>
</dbReference>
<keyword evidence="5 6" id="KW-0472">Membrane</keyword>
<dbReference type="PANTHER" id="PTHR37937:SF1">
    <property type="entry name" value="CONJUGATIVE TRANSFER: DNA TRANSPORT"/>
    <property type="match status" value="1"/>
</dbReference>
<evidence type="ECO:0000256" key="6">
    <source>
        <dbReference type="SAM" id="Phobius"/>
    </source>
</evidence>
<dbReference type="Pfam" id="PF12696">
    <property type="entry name" value="TraG-D_C"/>
    <property type="match status" value="1"/>
</dbReference>
<dbReference type="InterPro" id="IPR032689">
    <property type="entry name" value="TraG-D_C"/>
</dbReference>